<sequence>MNDPTPSAERRPTVRLLGTHGIPAAYGGFETAAENVALYLRDNGWRPVVYCQVEGTGPTTTDQWHGIDRVLIPEHREGWLGTASFDFASIRHASRHRDICLTFGYNTALFNILQRLKRIPNVINMDGIEWSRSRWGKGRQAILWINERIACWVGNRLIADHPVIETYLATRARRSKIVTITYGAHAVEAADTLPVTSRGLTPGRYLTLICRPIPENSILELVTAFSRERRGHDLAIFGTYDDSDAYTRAVRHAASDEVKFVGPIYEPDEVSSLRFHSLGYLHGHTVGGTNPSLVEAMAAGNPVIAHDNAYNRWVAGDGALYFSGVDDAAAHISTLLESPDRRASLAAASRARHAAEFTWQHVAGQYADLLAEYLPAGQAPVASATPRPTPPPPPQNSSPRSGASS</sequence>
<dbReference type="Pfam" id="PF09314">
    <property type="entry name" value="DUF1972"/>
    <property type="match status" value="1"/>
</dbReference>
<reference evidence="4 5" key="1">
    <citation type="submission" date="2017-11" db="EMBL/GenBank/DDBJ databases">
        <title>Genomic Encyclopedia of Archaeal and Bacterial Type Strains, Phase II (KMG-II): From Individual Species to Whole Genera.</title>
        <authorList>
            <person name="Goeker M."/>
        </authorList>
    </citation>
    <scope>NUCLEOTIDE SEQUENCE [LARGE SCALE GENOMIC DNA]</scope>
    <source>
        <strain evidence="4 5">DSM 16400</strain>
    </source>
</reference>
<evidence type="ECO:0000259" key="3">
    <source>
        <dbReference type="Pfam" id="PF13524"/>
    </source>
</evidence>
<comment type="caution">
    <text evidence="4">The sequence shown here is derived from an EMBL/GenBank/DDBJ whole genome shotgun (WGS) entry which is preliminary data.</text>
</comment>
<dbReference type="InterPro" id="IPR055259">
    <property type="entry name" value="YkvP/CgeB_Glyco_trans-like"/>
</dbReference>
<accession>A0A2M9D691</accession>
<evidence type="ECO:0000313" key="5">
    <source>
        <dbReference type="Proteomes" id="UP000231742"/>
    </source>
</evidence>
<dbReference type="SUPFAM" id="SSF53756">
    <property type="entry name" value="UDP-Glycosyltransferase/glycogen phosphorylase"/>
    <property type="match status" value="1"/>
</dbReference>
<dbReference type="Pfam" id="PF13524">
    <property type="entry name" value="Glyco_trans_1_2"/>
    <property type="match status" value="1"/>
</dbReference>
<dbReference type="InterPro" id="IPR015393">
    <property type="entry name" value="DUF1972"/>
</dbReference>
<feature type="domain" description="DUF1972" evidence="2">
    <location>
        <begin position="13"/>
        <end position="184"/>
    </location>
</feature>
<evidence type="ECO:0000313" key="4">
    <source>
        <dbReference type="EMBL" id="PJJ81160.1"/>
    </source>
</evidence>
<gene>
    <name evidence="4" type="ORF">CLV85_0331</name>
</gene>
<dbReference type="Proteomes" id="UP000231742">
    <property type="component" value="Unassembled WGS sequence"/>
</dbReference>
<dbReference type="GO" id="GO:0016740">
    <property type="term" value="F:transferase activity"/>
    <property type="evidence" value="ECO:0007669"/>
    <property type="project" value="UniProtKB-KW"/>
</dbReference>
<organism evidence="4 5">
    <name type="scientific">Salinibacterium amurskyense</name>
    <dbReference type="NCBI Taxonomy" id="205941"/>
    <lineage>
        <taxon>Bacteria</taxon>
        <taxon>Bacillati</taxon>
        <taxon>Actinomycetota</taxon>
        <taxon>Actinomycetes</taxon>
        <taxon>Micrococcales</taxon>
        <taxon>Microbacteriaceae</taxon>
        <taxon>Salinibacterium</taxon>
    </lineage>
</organism>
<dbReference type="PANTHER" id="PTHR12526">
    <property type="entry name" value="GLYCOSYLTRANSFERASE"/>
    <property type="match status" value="1"/>
</dbReference>
<dbReference type="Gene3D" id="3.40.50.2000">
    <property type="entry name" value="Glycogen Phosphorylase B"/>
    <property type="match status" value="2"/>
</dbReference>
<dbReference type="EMBL" id="PGFH01000001">
    <property type="protein sequence ID" value="PJJ81160.1"/>
    <property type="molecule type" value="Genomic_DNA"/>
</dbReference>
<name>A0A2M9D691_9MICO</name>
<evidence type="ECO:0000259" key="2">
    <source>
        <dbReference type="Pfam" id="PF09314"/>
    </source>
</evidence>
<evidence type="ECO:0000256" key="1">
    <source>
        <dbReference type="SAM" id="MobiDB-lite"/>
    </source>
</evidence>
<dbReference type="OrthoDB" id="9792269at2"/>
<proteinExistence type="predicted"/>
<protein>
    <submittedName>
        <fullName evidence="4">Glycosyltransferase involved in cell wall biosynthesis</fullName>
    </submittedName>
</protein>
<feature type="compositionally biased region" description="Pro residues" evidence="1">
    <location>
        <begin position="387"/>
        <end position="396"/>
    </location>
</feature>
<keyword evidence="4" id="KW-0808">Transferase</keyword>
<dbReference type="RefSeq" id="WP_100387870.1">
    <property type="nucleotide sequence ID" value="NZ_BMZU01000001.1"/>
</dbReference>
<dbReference type="AlphaFoldDB" id="A0A2M9D691"/>
<feature type="domain" description="Spore protein YkvP/CgeB glycosyl transferase-like" evidence="3">
    <location>
        <begin position="224"/>
        <end position="366"/>
    </location>
</feature>
<feature type="region of interest" description="Disordered" evidence="1">
    <location>
        <begin position="380"/>
        <end position="405"/>
    </location>
</feature>
<keyword evidence="5" id="KW-1185">Reference proteome</keyword>